<dbReference type="PROSITE" id="PS50112">
    <property type="entry name" value="PAS"/>
    <property type="match status" value="1"/>
</dbReference>
<dbReference type="FunFam" id="1.10.287.130:FF:000002">
    <property type="entry name" value="Two-component osmosensing histidine kinase"/>
    <property type="match status" value="1"/>
</dbReference>
<evidence type="ECO:0000256" key="9">
    <source>
        <dbReference type="ARBA" id="ARBA00064003"/>
    </source>
</evidence>
<dbReference type="InterPro" id="IPR036097">
    <property type="entry name" value="HisK_dim/P_sf"/>
</dbReference>
<dbReference type="SUPFAM" id="SSF55874">
    <property type="entry name" value="ATPase domain of HSP90 chaperone/DNA topoisomerase II/histidine kinase"/>
    <property type="match status" value="1"/>
</dbReference>
<feature type="modified residue" description="4-aspartylphosphate" evidence="11">
    <location>
        <position position="880"/>
    </location>
</feature>
<evidence type="ECO:0000259" key="14">
    <source>
        <dbReference type="PROSITE" id="PS50112"/>
    </source>
</evidence>
<feature type="domain" description="Response regulatory" evidence="13">
    <location>
        <begin position="830"/>
        <end position="947"/>
    </location>
</feature>
<dbReference type="SMART" id="SM00387">
    <property type="entry name" value="HATPase_c"/>
    <property type="match status" value="1"/>
</dbReference>
<dbReference type="SMART" id="SM00448">
    <property type="entry name" value="REC"/>
    <property type="match status" value="2"/>
</dbReference>
<evidence type="ECO:0000313" key="15">
    <source>
        <dbReference type="EMBL" id="SBV96256.1"/>
    </source>
</evidence>
<feature type="modified residue" description="4-aspartylphosphate" evidence="11">
    <location>
        <position position="1029"/>
    </location>
</feature>
<dbReference type="InterPro" id="IPR004358">
    <property type="entry name" value="Sig_transdc_His_kin-like_C"/>
</dbReference>
<dbReference type="InterPro" id="IPR036890">
    <property type="entry name" value="HATPase_C_sf"/>
</dbReference>
<evidence type="ECO:0000259" key="13">
    <source>
        <dbReference type="PROSITE" id="PS50110"/>
    </source>
</evidence>
<keyword evidence="8" id="KW-0902">Two-component regulatory system</keyword>
<dbReference type="InterPro" id="IPR013655">
    <property type="entry name" value="PAS_fold_3"/>
</dbReference>
<keyword evidence="3 11" id="KW-0597">Phosphoprotein</keyword>
<dbReference type="CDD" id="cd00082">
    <property type="entry name" value="HisKA"/>
    <property type="match status" value="1"/>
</dbReference>
<dbReference type="Pfam" id="PF08448">
    <property type="entry name" value="PAS_4"/>
    <property type="match status" value="1"/>
</dbReference>
<dbReference type="InterPro" id="IPR003594">
    <property type="entry name" value="HATPase_dom"/>
</dbReference>
<dbReference type="InterPro" id="IPR000014">
    <property type="entry name" value="PAS"/>
</dbReference>
<gene>
    <name evidence="15" type="ORF">KL86DPRO_11014</name>
</gene>
<dbReference type="InterPro" id="IPR005467">
    <property type="entry name" value="His_kinase_dom"/>
</dbReference>
<evidence type="ECO:0000256" key="4">
    <source>
        <dbReference type="ARBA" id="ARBA00022679"/>
    </source>
</evidence>
<dbReference type="PANTHER" id="PTHR45339">
    <property type="entry name" value="HYBRID SIGNAL TRANSDUCTION HISTIDINE KINASE J"/>
    <property type="match status" value="1"/>
</dbReference>
<evidence type="ECO:0000259" key="12">
    <source>
        <dbReference type="PROSITE" id="PS50109"/>
    </source>
</evidence>
<dbReference type="Gene3D" id="3.30.565.10">
    <property type="entry name" value="Histidine kinase-like ATPase, C-terminal domain"/>
    <property type="match status" value="1"/>
</dbReference>
<dbReference type="CDD" id="cd16922">
    <property type="entry name" value="HATPase_EvgS-ArcB-TorS-like"/>
    <property type="match status" value="1"/>
</dbReference>
<dbReference type="SUPFAM" id="SSF55785">
    <property type="entry name" value="PYP-like sensor domain (PAS domain)"/>
    <property type="match status" value="2"/>
</dbReference>
<reference evidence="15" key="1">
    <citation type="submission" date="2016-04" db="EMBL/GenBank/DDBJ databases">
        <authorList>
            <person name="Evans L.H."/>
            <person name="Alamgir A."/>
            <person name="Owens N."/>
            <person name="Weber N.D."/>
            <person name="Virtaneva K."/>
            <person name="Barbian K."/>
            <person name="Babar A."/>
            <person name="Rosenke K."/>
        </authorList>
    </citation>
    <scope>NUCLEOTIDE SEQUENCE</scope>
    <source>
        <strain evidence="15">86</strain>
    </source>
</reference>
<dbReference type="CDD" id="cd00130">
    <property type="entry name" value="PAS"/>
    <property type="match status" value="1"/>
</dbReference>
<evidence type="ECO:0000256" key="11">
    <source>
        <dbReference type="PROSITE-ProRule" id="PRU00169"/>
    </source>
</evidence>
<keyword evidence="6 15" id="KW-0418">Kinase</keyword>
<dbReference type="GO" id="GO:0000155">
    <property type="term" value="F:phosphorelay sensor kinase activity"/>
    <property type="evidence" value="ECO:0007669"/>
    <property type="project" value="InterPro"/>
</dbReference>
<dbReference type="GO" id="GO:0005524">
    <property type="term" value="F:ATP binding"/>
    <property type="evidence" value="ECO:0007669"/>
    <property type="project" value="UniProtKB-KW"/>
</dbReference>
<dbReference type="InterPro" id="IPR003661">
    <property type="entry name" value="HisK_dim/P_dom"/>
</dbReference>
<evidence type="ECO:0000256" key="2">
    <source>
        <dbReference type="ARBA" id="ARBA00012438"/>
    </source>
</evidence>
<evidence type="ECO:0000256" key="7">
    <source>
        <dbReference type="ARBA" id="ARBA00022840"/>
    </source>
</evidence>
<evidence type="ECO:0000256" key="8">
    <source>
        <dbReference type="ARBA" id="ARBA00023012"/>
    </source>
</evidence>
<dbReference type="InterPro" id="IPR013656">
    <property type="entry name" value="PAS_4"/>
</dbReference>
<dbReference type="Gene3D" id="1.10.287.130">
    <property type="match status" value="1"/>
</dbReference>
<evidence type="ECO:0000256" key="10">
    <source>
        <dbReference type="ARBA" id="ARBA00068150"/>
    </source>
</evidence>
<accession>A0A212JA18</accession>
<keyword evidence="7" id="KW-0067">ATP-binding</keyword>
<dbReference type="InterPro" id="IPR035965">
    <property type="entry name" value="PAS-like_dom_sf"/>
</dbReference>
<dbReference type="PROSITE" id="PS50109">
    <property type="entry name" value="HIS_KIN"/>
    <property type="match status" value="1"/>
</dbReference>
<feature type="domain" description="Histidine kinase" evidence="12">
    <location>
        <begin position="593"/>
        <end position="814"/>
    </location>
</feature>
<dbReference type="InterPro" id="IPR011006">
    <property type="entry name" value="CheY-like_superfamily"/>
</dbReference>
<sequence>MKNINNGKWADVLPQILQIAGIGIWELFSSPGGARMHFSSFIYELFGYEEGELRGDWELFIGKAVHPDYREGLRQGIRNAIAEPDEIFHYEFQIWNKYANDWHWVYAFGKALPSGAPAEVPGAFHILGGVQDIHERRVAQKQLERSQQEALQTVELQKVVLEQQVQEQTTLLHDIQGRVDSILGATSPMGLAAPSHADLYDHVDMQFAESLHKAFDVITDKMAWYKAVIDSIPFPIAVTDLDCRWMYLNAPGLAAVGADDLQDVYNFPARPWSSLGECAKTQDGDQTLFSLHHKELDRFFQGQGSGLFNSAGQRIGHIETMQDVTEVYEADERTRLMLDAMPLSCCFWNKDGDVIDCNRATVTLFGVDDKNEYINSFYDLSPEYQPCGVKSRDLARQHIQKAYTEGYLRFEWLHLNRSGEQIPVEVTLVRIDWRDDFVVIGYVNDLRELKSARLELDKERLLLRQVLDSSPVCMMILVKGKARFVTPYTQAFLGIAEGDSIRDWHADPAEGAALTEELIRNRVLNWRPVSLKSASGGVRDMLGNAFFTDYYGEEGLIIWLVDVTEMREKERQLLQARDAAEESTRAKSEFLANMSHEIRTPMNAILGMTHLIQRTELTDKQRDYMNKAEQSSKALLRIINDILDFSKIEAGKLEMESTPFSVENVMRDVIAVIGEPAREKKLELLLSIPADLPLKALGDPLRLHQVLLNLAGNAVKFTAKGSVTLGVSVQHSAAGTVVLGFSVTDTGIGMTQDQIAGLFSPFTQADTSTTRKFGGTGLGLAISKRLVELMGGAIWCESLPGAGATFRFTARFGMVEPAPLYSASFFSSLDVLLLGDNVEAISLLRPMLQSMGCKVSTAFGLDRAVSLLHRPAGFDMLIMDWRDAADQASEAMACLREKNGKELPLTLLAVPETAADTLAAVENLGIAHILSKPITPSSLFNSISDVIQGSKKLNGETAPARRPMDSEEALEALKPLAGAKILLVEDNAINQMVAQELLEIAGMKTDIANNGREALAMVEKNRYDLILMDIQMPEMDGFSAAREIRSRETFGHIPIIAMTALAMEGDREKSLDAGMNDHVTKPIDAHELYATLARWLAEKP</sequence>
<dbReference type="Pfam" id="PF00072">
    <property type="entry name" value="Response_reg"/>
    <property type="match status" value="1"/>
</dbReference>
<evidence type="ECO:0000256" key="5">
    <source>
        <dbReference type="ARBA" id="ARBA00022741"/>
    </source>
</evidence>
<dbReference type="EC" id="2.7.13.3" evidence="2"/>
<dbReference type="SMART" id="SM00091">
    <property type="entry name" value="PAS"/>
    <property type="match status" value="3"/>
</dbReference>
<dbReference type="SUPFAM" id="SSF52172">
    <property type="entry name" value="CheY-like"/>
    <property type="match status" value="2"/>
</dbReference>
<organism evidence="15">
    <name type="scientific">uncultured delta proteobacterium</name>
    <dbReference type="NCBI Taxonomy" id="34034"/>
    <lineage>
        <taxon>Bacteria</taxon>
        <taxon>Deltaproteobacteria</taxon>
        <taxon>environmental samples</taxon>
    </lineage>
</organism>
<dbReference type="FunFam" id="3.30.565.10:FF:000010">
    <property type="entry name" value="Sensor histidine kinase RcsC"/>
    <property type="match status" value="1"/>
</dbReference>
<feature type="domain" description="Response regulatory" evidence="13">
    <location>
        <begin position="980"/>
        <end position="1096"/>
    </location>
</feature>
<dbReference type="Gene3D" id="3.40.50.2300">
    <property type="match status" value="2"/>
</dbReference>
<name>A0A212JA18_9DELT</name>
<keyword evidence="5" id="KW-0547">Nucleotide-binding</keyword>
<dbReference type="Pfam" id="PF00989">
    <property type="entry name" value="PAS"/>
    <property type="match status" value="1"/>
</dbReference>
<dbReference type="CDD" id="cd17546">
    <property type="entry name" value="REC_hyHK_CKI1_RcsC-like"/>
    <property type="match status" value="1"/>
</dbReference>
<dbReference type="Pfam" id="PF00512">
    <property type="entry name" value="HisKA"/>
    <property type="match status" value="1"/>
</dbReference>
<dbReference type="Gene3D" id="3.30.450.20">
    <property type="entry name" value="PAS domain"/>
    <property type="match status" value="3"/>
</dbReference>
<dbReference type="PRINTS" id="PR00344">
    <property type="entry name" value="BCTRLSENSOR"/>
</dbReference>
<evidence type="ECO:0000256" key="3">
    <source>
        <dbReference type="ARBA" id="ARBA00022553"/>
    </source>
</evidence>
<dbReference type="InterPro" id="IPR001789">
    <property type="entry name" value="Sig_transdc_resp-reg_receiver"/>
</dbReference>
<dbReference type="PANTHER" id="PTHR45339:SF1">
    <property type="entry name" value="HYBRID SIGNAL TRANSDUCTION HISTIDINE KINASE J"/>
    <property type="match status" value="1"/>
</dbReference>
<dbReference type="AlphaFoldDB" id="A0A212JA18"/>
<comment type="subunit">
    <text evidence="9">At low DSF concentrations, interacts with RpfF.</text>
</comment>
<dbReference type="InterPro" id="IPR013767">
    <property type="entry name" value="PAS_fold"/>
</dbReference>
<dbReference type="PROSITE" id="PS50110">
    <property type="entry name" value="RESPONSE_REGULATORY"/>
    <property type="match status" value="2"/>
</dbReference>
<evidence type="ECO:0000256" key="1">
    <source>
        <dbReference type="ARBA" id="ARBA00000085"/>
    </source>
</evidence>
<comment type="catalytic activity">
    <reaction evidence="1">
        <text>ATP + protein L-histidine = ADP + protein N-phospho-L-histidine.</text>
        <dbReference type="EC" id="2.7.13.3"/>
    </reaction>
</comment>
<feature type="domain" description="PAS" evidence="14">
    <location>
        <begin position="33"/>
        <end position="84"/>
    </location>
</feature>
<proteinExistence type="predicted"/>
<protein>
    <recommendedName>
        <fullName evidence="10">Sensory/regulatory protein RpfC</fullName>
        <ecNumber evidence="2">2.7.13.3</ecNumber>
    </recommendedName>
</protein>
<dbReference type="GO" id="GO:0006355">
    <property type="term" value="P:regulation of DNA-templated transcription"/>
    <property type="evidence" value="ECO:0007669"/>
    <property type="project" value="InterPro"/>
</dbReference>
<dbReference type="SUPFAM" id="SSF47384">
    <property type="entry name" value="Homodimeric domain of signal transducing histidine kinase"/>
    <property type="match status" value="1"/>
</dbReference>
<dbReference type="SMART" id="SM00388">
    <property type="entry name" value="HisKA"/>
    <property type="match status" value="1"/>
</dbReference>
<dbReference type="EMBL" id="FLUQ01000001">
    <property type="protein sequence ID" value="SBV96256.1"/>
    <property type="molecule type" value="Genomic_DNA"/>
</dbReference>
<dbReference type="Pfam" id="PF08447">
    <property type="entry name" value="PAS_3"/>
    <property type="match status" value="1"/>
</dbReference>
<dbReference type="Pfam" id="PF02518">
    <property type="entry name" value="HATPase_c"/>
    <property type="match status" value="1"/>
</dbReference>
<keyword evidence="4 15" id="KW-0808">Transferase</keyword>
<evidence type="ECO:0000256" key="6">
    <source>
        <dbReference type="ARBA" id="ARBA00022777"/>
    </source>
</evidence>